<reference evidence="9" key="2">
    <citation type="journal article" date="2023" name="Syst. Appl. Microbiol.">
        <title>Govania unica gen. nov., sp. nov., a rare biosphere bacterium that represents a novel family in the class Alphaproteobacteria.</title>
        <authorList>
            <person name="Vandamme P."/>
            <person name="Peeters C."/>
            <person name="Hettiarachchi A."/>
            <person name="Cnockaert M."/>
            <person name="Carlier A."/>
        </authorList>
    </citation>
    <scope>NUCLEOTIDE SEQUENCE</scope>
    <source>
        <strain evidence="9">LMG 31809</strain>
    </source>
</reference>
<evidence type="ECO:0000313" key="10">
    <source>
        <dbReference type="Proteomes" id="UP001141619"/>
    </source>
</evidence>
<evidence type="ECO:0000256" key="4">
    <source>
        <dbReference type="ARBA" id="ARBA00023015"/>
    </source>
</evidence>
<proteinExistence type="inferred from homology"/>
<dbReference type="GO" id="GO:0006353">
    <property type="term" value="P:DNA-templated transcription termination"/>
    <property type="evidence" value="ECO:0007669"/>
    <property type="project" value="UniProtKB-UniRule"/>
</dbReference>
<keyword evidence="4 6" id="KW-0805">Transcription regulation</keyword>
<dbReference type="GO" id="GO:0003723">
    <property type="term" value="F:RNA binding"/>
    <property type="evidence" value="ECO:0007669"/>
    <property type="project" value="UniProtKB-UniRule"/>
</dbReference>
<dbReference type="SUPFAM" id="SSF48013">
    <property type="entry name" value="NusB-like"/>
    <property type="match status" value="1"/>
</dbReference>
<dbReference type="AlphaFoldDB" id="A0A9X3TY34"/>
<evidence type="ECO:0000256" key="1">
    <source>
        <dbReference type="ARBA" id="ARBA00005952"/>
    </source>
</evidence>
<name>A0A9X3TY34_9PROT</name>
<keyword evidence="3 6" id="KW-0694">RNA-binding</keyword>
<dbReference type="InterPro" id="IPR006027">
    <property type="entry name" value="NusB_RsmB_TIM44"/>
</dbReference>
<dbReference type="RefSeq" id="WP_274943796.1">
    <property type="nucleotide sequence ID" value="NZ_JANWOI010000003.1"/>
</dbReference>
<comment type="similarity">
    <text evidence="1 6">Belongs to the NusB family.</text>
</comment>
<sequence length="161" mass="17825">MEDMPEKQAPKSTEKKKGGARSVSRLGAVQALYQLELTGGNPEAVINEFLDHYLGQDVEGVVYGRPDKSFFKDLMLGVSTNRIALDAEISRVLSNDWPLDRLAAVIRAILRAGAYELRHRPDVPTKAIINEYVDVAHAFYSDAEPGFVNGVLDRLGRELRG</sequence>
<dbReference type="GO" id="GO:0031564">
    <property type="term" value="P:transcription antitermination"/>
    <property type="evidence" value="ECO:0007669"/>
    <property type="project" value="UniProtKB-KW"/>
</dbReference>
<dbReference type="NCBIfam" id="TIGR01951">
    <property type="entry name" value="nusB"/>
    <property type="match status" value="1"/>
</dbReference>
<evidence type="ECO:0000256" key="5">
    <source>
        <dbReference type="ARBA" id="ARBA00023163"/>
    </source>
</evidence>
<evidence type="ECO:0000313" key="9">
    <source>
        <dbReference type="EMBL" id="MDA5194090.1"/>
    </source>
</evidence>
<dbReference type="InterPro" id="IPR035926">
    <property type="entry name" value="NusB-like_sf"/>
</dbReference>
<keyword evidence="10" id="KW-1185">Reference proteome</keyword>
<protein>
    <recommendedName>
        <fullName evidence="6">Transcription antitermination protein NusB</fullName>
    </recommendedName>
    <alternativeName>
        <fullName evidence="6">Antitermination factor NusB</fullName>
    </alternativeName>
</protein>
<dbReference type="Pfam" id="PF01029">
    <property type="entry name" value="NusB"/>
    <property type="match status" value="1"/>
</dbReference>
<dbReference type="GO" id="GO:0005829">
    <property type="term" value="C:cytosol"/>
    <property type="evidence" value="ECO:0007669"/>
    <property type="project" value="TreeGrafter"/>
</dbReference>
<comment type="function">
    <text evidence="6">Involved in transcription antitermination. Required for transcription of ribosomal RNA (rRNA) genes. Binds specifically to the boxA antiterminator sequence of the ribosomal RNA (rrn) operons.</text>
</comment>
<dbReference type="Proteomes" id="UP001141619">
    <property type="component" value="Unassembled WGS sequence"/>
</dbReference>
<feature type="domain" description="NusB/RsmB/TIM44" evidence="8">
    <location>
        <begin position="24"/>
        <end position="155"/>
    </location>
</feature>
<comment type="caution">
    <text evidence="9">The sequence shown here is derived from an EMBL/GenBank/DDBJ whole genome shotgun (WGS) entry which is preliminary data.</text>
</comment>
<dbReference type="Gene3D" id="1.10.940.10">
    <property type="entry name" value="NusB-like"/>
    <property type="match status" value="1"/>
</dbReference>
<dbReference type="EMBL" id="JANWOI010000003">
    <property type="protein sequence ID" value="MDA5194090.1"/>
    <property type="molecule type" value="Genomic_DNA"/>
</dbReference>
<dbReference type="InterPro" id="IPR011605">
    <property type="entry name" value="NusB_fam"/>
</dbReference>
<reference evidence="9" key="1">
    <citation type="submission" date="2022-08" db="EMBL/GenBank/DDBJ databases">
        <authorList>
            <person name="Vandamme P."/>
            <person name="Hettiarachchi A."/>
            <person name="Peeters C."/>
            <person name="Cnockaert M."/>
            <person name="Carlier A."/>
        </authorList>
    </citation>
    <scope>NUCLEOTIDE SEQUENCE</scope>
    <source>
        <strain evidence="9">LMG 31809</strain>
    </source>
</reference>
<evidence type="ECO:0000256" key="2">
    <source>
        <dbReference type="ARBA" id="ARBA00022814"/>
    </source>
</evidence>
<feature type="compositionally biased region" description="Basic and acidic residues" evidence="7">
    <location>
        <begin position="1"/>
        <end position="17"/>
    </location>
</feature>
<dbReference type="HAMAP" id="MF_00073">
    <property type="entry name" value="NusB"/>
    <property type="match status" value="1"/>
</dbReference>
<evidence type="ECO:0000259" key="8">
    <source>
        <dbReference type="Pfam" id="PF01029"/>
    </source>
</evidence>
<evidence type="ECO:0000256" key="3">
    <source>
        <dbReference type="ARBA" id="ARBA00022884"/>
    </source>
</evidence>
<organism evidence="9 10">
    <name type="scientific">Govanella unica</name>
    <dbReference type="NCBI Taxonomy" id="2975056"/>
    <lineage>
        <taxon>Bacteria</taxon>
        <taxon>Pseudomonadati</taxon>
        <taxon>Pseudomonadota</taxon>
        <taxon>Alphaproteobacteria</taxon>
        <taxon>Emcibacterales</taxon>
        <taxon>Govanellaceae</taxon>
        <taxon>Govanella</taxon>
    </lineage>
</organism>
<gene>
    <name evidence="6 9" type="primary">nusB</name>
    <name evidence="9" type="ORF">NYP16_09020</name>
</gene>
<evidence type="ECO:0000256" key="7">
    <source>
        <dbReference type="SAM" id="MobiDB-lite"/>
    </source>
</evidence>
<keyword evidence="5 6" id="KW-0804">Transcription</keyword>
<feature type="region of interest" description="Disordered" evidence="7">
    <location>
        <begin position="1"/>
        <end position="22"/>
    </location>
</feature>
<keyword evidence="2 6" id="KW-0889">Transcription antitermination</keyword>
<evidence type="ECO:0000256" key="6">
    <source>
        <dbReference type="HAMAP-Rule" id="MF_00073"/>
    </source>
</evidence>
<dbReference type="PANTHER" id="PTHR11078">
    <property type="entry name" value="N UTILIZATION SUBSTANCE PROTEIN B-RELATED"/>
    <property type="match status" value="1"/>
</dbReference>
<dbReference type="PANTHER" id="PTHR11078:SF3">
    <property type="entry name" value="ANTITERMINATION NUSB DOMAIN-CONTAINING PROTEIN"/>
    <property type="match status" value="1"/>
</dbReference>
<accession>A0A9X3TY34</accession>